<dbReference type="Pfam" id="PF25826">
    <property type="entry name" value="DUF7952"/>
    <property type="match status" value="1"/>
</dbReference>
<organism evidence="7 8">
    <name type="scientific">Cannabis sativa</name>
    <name type="common">Hemp</name>
    <name type="synonym">Marijuana</name>
    <dbReference type="NCBI Taxonomy" id="3483"/>
    <lineage>
        <taxon>Eukaryota</taxon>
        <taxon>Viridiplantae</taxon>
        <taxon>Streptophyta</taxon>
        <taxon>Embryophyta</taxon>
        <taxon>Tracheophyta</taxon>
        <taxon>Spermatophyta</taxon>
        <taxon>Magnoliopsida</taxon>
        <taxon>eudicotyledons</taxon>
        <taxon>Gunneridae</taxon>
        <taxon>Pentapetalae</taxon>
        <taxon>rosids</taxon>
        <taxon>fabids</taxon>
        <taxon>Rosales</taxon>
        <taxon>Cannabaceae</taxon>
        <taxon>Cannabis</taxon>
    </lineage>
</organism>
<dbReference type="PANTHER" id="PTHR13859">
    <property type="entry name" value="ATROPHIN-RELATED"/>
    <property type="match status" value="1"/>
</dbReference>
<name>A0A7J6FGA7_CANSA</name>
<dbReference type="InterPro" id="IPR017884">
    <property type="entry name" value="SANT_dom"/>
</dbReference>
<evidence type="ECO:0000259" key="6">
    <source>
        <dbReference type="PROSITE" id="PS51293"/>
    </source>
</evidence>
<dbReference type="Gene3D" id="1.10.10.60">
    <property type="entry name" value="Homeodomain-like"/>
    <property type="match status" value="1"/>
</dbReference>
<dbReference type="Pfam" id="PF24662">
    <property type="entry name" value="DUF7650"/>
    <property type="match status" value="1"/>
</dbReference>
<comment type="subcellular location">
    <subcellularLocation>
        <location evidence="1">Nucleus</location>
    </subcellularLocation>
</comment>
<keyword evidence="3" id="KW-0804">Transcription</keyword>
<dbReference type="InterPro" id="IPR057712">
    <property type="entry name" value="DUF7952"/>
</dbReference>
<proteinExistence type="predicted"/>
<comment type="caution">
    <text evidence="7">The sequence shown here is derived from an EMBL/GenBank/DDBJ whole genome shotgun (WGS) entry which is preliminary data.</text>
</comment>
<dbReference type="FunFam" id="1.10.10.60:FF:000374">
    <property type="entry name" value="Arginine-glutamic acid dipeptide repeat protein"/>
    <property type="match status" value="1"/>
</dbReference>
<evidence type="ECO:0000313" key="8">
    <source>
        <dbReference type="Proteomes" id="UP000525078"/>
    </source>
</evidence>
<sequence>MRKSSSQLDLIPPKMLIILWQVDSVELDHNGNCIRETSIESLISPCSHDTSNIFGDPVLNPRVGEDYQVNVPHMITKYECLKLLANPIDLETSNISYSFLVGLPVPLTWFHNEGEGLGSITNSDNTVDANKPLETKNGKNDRACVRKKSSELNIESSGNGLEHREAKPEKLDRVLNGNNSYYPIPSLPTDSWSNSEVDSFILGLYIFGKNFFQIKRFMGNKDMGEILSFYYGRFYRSDAYRRWSDSRKIKRKKCVTGRKIFTGWRQQELLSRLSPHVPGDSQTSLLEGYKSFAEGRISLEEYVSSLKSSVSIPVLVEPVRIGKGKEDLTGFAMDPGKSNHDVLVCPLLPTGQACSSLTSDDIVNFLTGGFRLSKARCNDIFWEAVWPRLLAKGWHSEQPKNQGYLSSKHYLVFLMPGIQKFSRRRLVKGEHYFDSVSDVLNKVASEPKLLELEAEESPVGGQNDQDASDQDDPSDSQRHCYLKPRVSACTSIQMKFTVVDTSLIYGGKSSNIRELRHLPAEFERAAKETHYSMENERDSEGDLDDFETVEKHSHSENAKQNKGRSDSDGPKCMKFTVVDTSLLHGGKSSKVRELRYSPMLVKSTSELTDLLRKSATVEDSSGKQEKDISDNSSKGKTKIQKTNLQKNLHGSKNQVSTKNHSDTTNKTGTQVDQNSSISGEKHLKKTVLHQFKRRSKSGHSDYAVPLIKRRRLTACAKAKAPDHSQNGSLGLGSKQIELQRTTKSPETIKNITFHVRPPREKESSVTYLAESNPLEDVKSKVLRENCFDKHSSEGISKKHLAEESMNIHPPHGGALDSRNHSVLNEENDETKRVNTNGNFYPSKVKELVPETVKITNVSTSEENPAMNRRQSKRNRPLTARALEALANGFLNVQRRPKSTDILSGENPFSSPCRKARSKVKATSSHGDPLAGIVVSGNDKKVDGACDEKKHKLMISKPLVQVEEEEKRLLTH</sequence>
<accession>A0A7J6FGA7</accession>
<evidence type="ECO:0000256" key="4">
    <source>
        <dbReference type="ARBA" id="ARBA00023242"/>
    </source>
</evidence>
<dbReference type="PANTHER" id="PTHR13859:SF31">
    <property type="entry name" value="ELM2 DOMAIN-CONTAINING PROTEIN"/>
    <property type="match status" value="1"/>
</dbReference>
<feature type="region of interest" description="Disordered" evidence="5">
    <location>
        <begin position="549"/>
        <end position="571"/>
    </location>
</feature>
<reference evidence="7 8" key="1">
    <citation type="journal article" date="2020" name="bioRxiv">
        <title>Sequence and annotation of 42 cannabis genomes reveals extensive copy number variation in cannabinoid synthesis and pathogen resistance genes.</title>
        <authorList>
            <person name="Mckernan K.J."/>
            <person name="Helbert Y."/>
            <person name="Kane L.T."/>
            <person name="Ebling H."/>
            <person name="Zhang L."/>
            <person name="Liu B."/>
            <person name="Eaton Z."/>
            <person name="Mclaughlin S."/>
            <person name="Kingan S."/>
            <person name="Baybayan P."/>
            <person name="Concepcion G."/>
            <person name="Jordan M."/>
            <person name="Riva A."/>
            <person name="Barbazuk W."/>
            <person name="Harkins T."/>
        </authorList>
    </citation>
    <scope>NUCLEOTIDE SEQUENCE [LARGE SCALE GENOMIC DNA]</scope>
    <source>
        <strain evidence="8">cv. Jamaican Lion 4</strain>
        <tissue evidence="7">Leaf</tissue>
    </source>
</reference>
<gene>
    <name evidence="7" type="ORF">F8388_015765</name>
</gene>
<dbReference type="GO" id="GO:0003714">
    <property type="term" value="F:transcription corepressor activity"/>
    <property type="evidence" value="ECO:0007669"/>
    <property type="project" value="TreeGrafter"/>
</dbReference>
<dbReference type="InterPro" id="IPR009057">
    <property type="entry name" value="Homeodomain-like_sf"/>
</dbReference>
<dbReference type="GO" id="GO:0005634">
    <property type="term" value="C:nucleus"/>
    <property type="evidence" value="ECO:0007669"/>
    <property type="project" value="UniProtKB-SubCell"/>
</dbReference>
<dbReference type="AlphaFoldDB" id="A0A7J6FGA7"/>
<evidence type="ECO:0000256" key="3">
    <source>
        <dbReference type="ARBA" id="ARBA00023163"/>
    </source>
</evidence>
<dbReference type="Proteomes" id="UP000525078">
    <property type="component" value="Unassembled WGS sequence"/>
</dbReference>
<dbReference type="PROSITE" id="PS51293">
    <property type="entry name" value="SANT"/>
    <property type="match status" value="1"/>
</dbReference>
<feature type="region of interest" description="Disordered" evidence="5">
    <location>
        <begin position="614"/>
        <end position="682"/>
    </location>
</feature>
<keyword evidence="4" id="KW-0539">Nucleus</keyword>
<evidence type="ECO:0000256" key="2">
    <source>
        <dbReference type="ARBA" id="ARBA00023015"/>
    </source>
</evidence>
<evidence type="ECO:0000256" key="1">
    <source>
        <dbReference type="ARBA" id="ARBA00004123"/>
    </source>
</evidence>
<feature type="compositionally biased region" description="Basic and acidic residues" evidence="5">
    <location>
        <begin position="614"/>
        <end position="629"/>
    </location>
</feature>
<evidence type="ECO:0000256" key="5">
    <source>
        <dbReference type="SAM" id="MobiDB-lite"/>
    </source>
</evidence>
<feature type="region of interest" description="Disordered" evidence="5">
    <location>
        <begin position="454"/>
        <end position="478"/>
    </location>
</feature>
<dbReference type="EMBL" id="JAATIP010000124">
    <property type="protein sequence ID" value="KAF4369678.1"/>
    <property type="molecule type" value="Genomic_DNA"/>
</dbReference>
<evidence type="ECO:0000313" key="7">
    <source>
        <dbReference type="EMBL" id="KAF4369678.1"/>
    </source>
</evidence>
<keyword evidence="2" id="KW-0805">Transcription regulation</keyword>
<dbReference type="SUPFAM" id="SSF46689">
    <property type="entry name" value="Homeodomain-like"/>
    <property type="match status" value="1"/>
</dbReference>
<feature type="compositionally biased region" description="Polar residues" evidence="5">
    <location>
        <begin position="630"/>
        <end position="678"/>
    </location>
</feature>
<dbReference type="InterPro" id="IPR056067">
    <property type="entry name" value="DUF7650"/>
</dbReference>
<protein>
    <recommendedName>
        <fullName evidence="6">SANT domain-containing protein</fullName>
    </recommendedName>
</protein>
<feature type="domain" description="SANT" evidence="6">
    <location>
        <begin position="187"/>
        <end position="239"/>
    </location>
</feature>